<dbReference type="EMBL" id="SHNO01000001">
    <property type="protein sequence ID" value="MCX2978759.1"/>
    <property type="molecule type" value="Genomic_DNA"/>
</dbReference>
<sequence length="424" mass="47264">MVKKILIFSLGIVIGAASLAGFQLRKVAAEPVAASGQLEQSLNQLAKAIGDAGVFVREHTWFGSEKEQAEAYRHIVRALINSLESRALAEPDFPLFVSLNHFNKLGMDNSDQRYRIALFDGDGEYRVWGTRGSTRRLDFAVYGLDSMAPMVDTLSTDDLEISEDGSFELWIGGEPREGNWLRAQPGLQRLLVRQIHSDWATELPGDVHIDRIDSGRPNYPLFSAKIMADRLTAATNFFSEEVRLWPELSRTRIAGLVPANTLLAPRDTGSEGGLAGRLMSGGHYDIEDDEALILTSWPSSAKYQGIQLGHHWWESLDYANRQTSLTADQAHLSSDGAYHFVISRTDPGVPNWLDTEGFSRGVILMRYDGLDVAGIPDEHHPTATLVKLSELKASLPSDEPVVSKQERIDDLAMRRRHVQRRENF</sequence>
<reference evidence="1" key="1">
    <citation type="submission" date="2019-02" db="EMBL/GenBank/DDBJ databases">
        <authorList>
            <person name="Li S.-H."/>
        </authorList>
    </citation>
    <scope>NUCLEOTIDE SEQUENCE</scope>
    <source>
        <strain evidence="1">IMCC11814</strain>
    </source>
</reference>
<gene>
    <name evidence="1" type="ORF">EYC82_15435</name>
</gene>
<accession>A0ABT3T8Z7</accession>
<evidence type="ECO:0000313" key="1">
    <source>
        <dbReference type="EMBL" id="MCX2978759.1"/>
    </source>
</evidence>
<keyword evidence="2" id="KW-1185">Reference proteome</keyword>
<proteinExistence type="predicted"/>
<evidence type="ECO:0000313" key="2">
    <source>
        <dbReference type="Proteomes" id="UP001143304"/>
    </source>
</evidence>
<dbReference type="SUPFAM" id="SSF160935">
    <property type="entry name" value="VPA0735-like"/>
    <property type="match status" value="1"/>
</dbReference>
<organism evidence="1 2">
    <name type="scientific">Candidatus Marimicrobium litorale</name>
    <dbReference type="NCBI Taxonomy" id="2518991"/>
    <lineage>
        <taxon>Bacteria</taxon>
        <taxon>Pseudomonadati</taxon>
        <taxon>Pseudomonadota</taxon>
        <taxon>Gammaproteobacteria</taxon>
        <taxon>Cellvibrionales</taxon>
        <taxon>Halieaceae</taxon>
        <taxon>Marimicrobium</taxon>
    </lineage>
</organism>
<comment type="caution">
    <text evidence="1">The sequence shown here is derived from an EMBL/GenBank/DDBJ whole genome shotgun (WGS) entry which is preliminary data.</text>
</comment>
<dbReference type="Proteomes" id="UP001143304">
    <property type="component" value="Unassembled WGS sequence"/>
</dbReference>
<protein>
    <recommendedName>
        <fullName evidence="3">DUF1214 domain-containing protein</fullName>
    </recommendedName>
</protein>
<name>A0ABT3T8Z7_9GAMM</name>
<evidence type="ECO:0008006" key="3">
    <source>
        <dbReference type="Google" id="ProtNLM"/>
    </source>
</evidence>
<dbReference type="RefSeq" id="WP_279250450.1">
    <property type="nucleotide sequence ID" value="NZ_SHNO01000001.1"/>
</dbReference>